<dbReference type="InterPro" id="IPR011528">
    <property type="entry name" value="NERD"/>
</dbReference>
<dbReference type="eggNOG" id="arCOG06670">
    <property type="taxonomic scope" value="Archaea"/>
</dbReference>
<reference evidence="2 3" key="2">
    <citation type="journal article" date="2008" name="Int. J. Syst. Evol. Microbiol.">
        <title>Methanocella paludicola gen. nov., sp. nov., a methane-producing archaeon, the first isolate of the lineage 'Rice Cluster I', and proposal of the new archaeal order Methanocellales ord. nov.</title>
        <authorList>
            <person name="Sakai S."/>
            <person name="Imachi H."/>
            <person name="Hanada S."/>
            <person name="Ohashi A."/>
            <person name="Harada H."/>
            <person name="Kamagata Y."/>
        </authorList>
    </citation>
    <scope>NUCLEOTIDE SEQUENCE [LARGE SCALE GENOMIC DNA]</scope>
    <source>
        <strain evidence="3">DSM 17711 / JCM 13418 / NBRC 101707 / SANAE</strain>
    </source>
</reference>
<dbReference type="KEGG" id="mpd:MCP_2824"/>
<keyword evidence="3" id="KW-1185">Reference proteome</keyword>
<dbReference type="GeneID" id="8682506"/>
<name>D1Z2H4_METPS</name>
<dbReference type="OrthoDB" id="101755at2157"/>
<dbReference type="Pfam" id="PF08378">
    <property type="entry name" value="NERD"/>
    <property type="match status" value="1"/>
</dbReference>
<protein>
    <recommendedName>
        <fullName evidence="1">NERD domain-containing protein</fullName>
    </recommendedName>
</protein>
<feature type="domain" description="NERD" evidence="1">
    <location>
        <begin position="128"/>
        <end position="237"/>
    </location>
</feature>
<dbReference type="RefSeq" id="WP_012901566.1">
    <property type="nucleotide sequence ID" value="NC_013665.1"/>
</dbReference>
<evidence type="ECO:0000313" key="3">
    <source>
        <dbReference type="Proteomes" id="UP000001882"/>
    </source>
</evidence>
<accession>D1Z2H4</accession>
<gene>
    <name evidence="2" type="ordered locus">MCP_2824</name>
</gene>
<organism evidence="2 3">
    <name type="scientific">Methanocella paludicola (strain DSM 17711 / JCM 13418 / NBRC 101707 / SANAE)</name>
    <dbReference type="NCBI Taxonomy" id="304371"/>
    <lineage>
        <taxon>Archaea</taxon>
        <taxon>Methanobacteriati</taxon>
        <taxon>Methanobacteriota</taxon>
        <taxon>Stenosarchaea group</taxon>
        <taxon>Methanomicrobia</taxon>
        <taxon>Methanocellales</taxon>
        <taxon>Methanocellaceae</taxon>
        <taxon>Methanocella</taxon>
    </lineage>
</organism>
<dbReference type="Proteomes" id="UP000001882">
    <property type="component" value="Chromosome"/>
</dbReference>
<evidence type="ECO:0000259" key="1">
    <source>
        <dbReference type="PROSITE" id="PS50965"/>
    </source>
</evidence>
<reference evidence="3" key="3">
    <citation type="journal article" date="2011" name="PLoS ONE">
        <title>Genome sequence of a mesophilic hydrogenotrophic methanogen Methanocella paludicola, the first cultivated representative of the order Methanocellales.</title>
        <authorList>
            <person name="Sakai S."/>
            <person name="Takaki Y."/>
            <person name="Shimamura S."/>
            <person name="Sekine M."/>
            <person name="Tajima T."/>
            <person name="Kosugi H."/>
            <person name="Ichikawa N."/>
            <person name="Tasumi E."/>
            <person name="Hiraki A.T."/>
            <person name="Shimizu A."/>
            <person name="Kato Y."/>
            <person name="Nishiko R."/>
            <person name="Mori K."/>
            <person name="Fujita N."/>
            <person name="Imachi H."/>
            <person name="Takai K."/>
        </authorList>
    </citation>
    <scope>NUCLEOTIDE SEQUENCE [LARGE SCALE GENOMIC DNA]</scope>
    <source>
        <strain evidence="3">DSM 17711 / JCM 13418 / NBRC 101707 / SANAE</strain>
    </source>
</reference>
<dbReference type="STRING" id="304371.MCP_2824"/>
<proteinExistence type="predicted"/>
<dbReference type="InParanoid" id="D1Z2H4"/>
<reference evidence="2 3" key="1">
    <citation type="journal article" date="2007" name="Appl. Environ. Microbiol.">
        <title>Isolation of key methanogens for global methane emission from rice paddy fields: a novel isolate affiliated with the clone cluster rice cluster I.</title>
        <authorList>
            <person name="Sakai S."/>
            <person name="Imachi H."/>
            <person name="Sekiguchi Y."/>
            <person name="Ohashi A."/>
            <person name="Harada H."/>
            <person name="Kamagata Y."/>
        </authorList>
    </citation>
    <scope>NUCLEOTIDE SEQUENCE [LARGE SCALE GENOMIC DNA]</scope>
    <source>
        <strain evidence="3">DSM 17711 / JCM 13418 / NBRC 101707 / SANAE</strain>
    </source>
</reference>
<sequence length="318" mass="37362">MATLIGSSGAGDDLIRKLHEMGVSRSCTTIKEVMERRDAIDQVIALERERQERLLEKERRTLRSGMRKHALLDSLLFFNKNKKSREYLKRIDHLDKNKDAIIENNLLYLYREKDVLDRVTREYRSELKGYYGELLVMDTLERLGDEYYVLSDVRITREFGHKFDGKMLKSARVDHVVVSRKGVYCIETKNWNLRWKSEDRPTPGEQARRASYLLYRYLKYTCDIPRIRVMSIVLYTNTTVKGKEDFVRFLRYEDFPAYLEARQEILSDEEVSRVLECLGSRDIKFDDKLPESEKEVSKEGEATVELSLLEEVSGGETV</sequence>
<evidence type="ECO:0000313" key="2">
    <source>
        <dbReference type="EMBL" id="BAI62896.1"/>
    </source>
</evidence>
<dbReference type="AlphaFoldDB" id="D1Z2H4"/>
<dbReference type="EMBL" id="AP011532">
    <property type="protein sequence ID" value="BAI62896.1"/>
    <property type="molecule type" value="Genomic_DNA"/>
</dbReference>
<dbReference type="PROSITE" id="PS50965">
    <property type="entry name" value="NERD"/>
    <property type="match status" value="1"/>
</dbReference>